<dbReference type="AlphaFoldDB" id="A0A7Y9I8X7"/>
<reference evidence="1 2" key="1">
    <citation type="submission" date="2020-07" db="EMBL/GenBank/DDBJ databases">
        <title>Sequencing the genomes of 1000 actinobacteria strains.</title>
        <authorList>
            <person name="Klenk H.-P."/>
        </authorList>
    </citation>
    <scope>NUCLEOTIDE SEQUENCE [LARGE SCALE GENOMIC DNA]</scope>
    <source>
        <strain evidence="1 2">DSM 22083</strain>
    </source>
</reference>
<protein>
    <submittedName>
        <fullName evidence="1">Uncharacterized protein</fullName>
    </submittedName>
</protein>
<organism evidence="1 2">
    <name type="scientific">Microlunatus parietis</name>
    <dbReference type="NCBI Taxonomy" id="682979"/>
    <lineage>
        <taxon>Bacteria</taxon>
        <taxon>Bacillati</taxon>
        <taxon>Actinomycetota</taxon>
        <taxon>Actinomycetes</taxon>
        <taxon>Propionibacteriales</taxon>
        <taxon>Propionibacteriaceae</taxon>
        <taxon>Microlunatus</taxon>
    </lineage>
</organism>
<evidence type="ECO:0000313" key="1">
    <source>
        <dbReference type="EMBL" id="NYE71929.1"/>
    </source>
</evidence>
<proteinExistence type="predicted"/>
<gene>
    <name evidence="1" type="ORF">BKA15_003258</name>
</gene>
<sequence>MPGCRVRGAEPRRCAGRRVRAAGGIGCGAMDAGCAVRGSAGMRPRRPGCRGGLPGGCEVRAAWVAGGRAGARARLRDAGDAGDAGYVCRSARCRVAGCRGGRTVPRCGGAGGAGRGGAGCRGAWCAVPRGIPGVRAAEARSAGCRALQDAGVPGAGYKVPIAAVRGAGRVGCTVPGRGRAGGAGVPGAGYKVPIAAVRGAGRVGCKVHGCWVRGAGVCRDAAAGAGCKGGLPCAVTTSMLWADMGVTRRAEEQGAAGWSG</sequence>
<accession>A0A7Y9I8X7</accession>
<name>A0A7Y9I8X7_9ACTN</name>
<comment type="caution">
    <text evidence="1">The sequence shown here is derived from an EMBL/GenBank/DDBJ whole genome shotgun (WGS) entry which is preliminary data.</text>
</comment>
<keyword evidence="2" id="KW-1185">Reference proteome</keyword>
<dbReference type="Proteomes" id="UP000569914">
    <property type="component" value="Unassembled WGS sequence"/>
</dbReference>
<dbReference type="EMBL" id="JACCBU010000001">
    <property type="protein sequence ID" value="NYE71929.1"/>
    <property type="molecule type" value="Genomic_DNA"/>
</dbReference>
<evidence type="ECO:0000313" key="2">
    <source>
        <dbReference type="Proteomes" id="UP000569914"/>
    </source>
</evidence>